<dbReference type="GO" id="GO:0009379">
    <property type="term" value="C:Holliday junction helicase complex"/>
    <property type="evidence" value="ECO:0007669"/>
    <property type="project" value="InterPro"/>
</dbReference>
<keyword evidence="1 6" id="KW-0963">Cytoplasm</keyword>
<dbReference type="SUPFAM" id="SSF46929">
    <property type="entry name" value="DNA helicase RuvA subunit, C-terminal domain"/>
    <property type="match status" value="1"/>
</dbReference>
<keyword evidence="5 6" id="KW-0234">DNA repair</keyword>
<dbReference type="InterPro" id="IPR010994">
    <property type="entry name" value="RuvA_2-like"/>
</dbReference>
<dbReference type="HAMAP" id="MF_00031">
    <property type="entry name" value="DNA_HJ_migration_RuvA"/>
    <property type="match status" value="1"/>
</dbReference>
<evidence type="ECO:0000313" key="9">
    <source>
        <dbReference type="EMBL" id="GLR16898.1"/>
    </source>
</evidence>
<protein>
    <recommendedName>
        <fullName evidence="6">Holliday junction branch migration complex subunit RuvA</fullName>
    </recommendedName>
</protein>
<feature type="domain" description="DNA helicase Holliday junction RuvA type" evidence="7">
    <location>
        <begin position="1"/>
        <end position="61"/>
    </location>
</feature>
<dbReference type="InterPro" id="IPR000085">
    <property type="entry name" value="RuvA"/>
</dbReference>
<name>A0AA37SLV8_9BACT</name>
<dbReference type="Pfam" id="PF07499">
    <property type="entry name" value="RuvA_C"/>
    <property type="match status" value="1"/>
</dbReference>
<dbReference type="InterPro" id="IPR012340">
    <property type="entry name" value="NA-bd_OB-fold"/>
</dbReference>
<dbReference type="EMBL" id="BSOH01000007">
    <property type="protein sequence ID" value="GLR16898.1"/>
    <property type="molecule type" value="Genomic_DNA"/>
</dbReference>
<dbReference type="InterPro" id="IPR011114">
    <property type="entry name" value="RuvA_C"/>
</dbReference>
<dbReference type="GO" id="GO:0005737">
    <property type="term" value="C:cytoplasm"/>
    <property type="evidence" value="ECO:0007669"/>
    <property type="project" value="UniProtKB-SubCell"/>
</dbReference>
<dbReference type="GO" id="GO:0048476">
    <property type="term" value="C:Holliday junction resolvase complex"/>
    <property type="evidence" value="ECO:0007669"/>
    <property type="project" value="UniProtKB-UniRule"/>
</dbReference>
<comment type="similarity">
    <text evidence="6">Belongs to the RuvA family.</text>
</comment>
<dbReference type="NCBIfam" id="TIGR00084">
    <property type="entry name" value="ruvA"/>
    <property type="match status" value="1"/>
</dbReference>
<keyword evidence="4 6" id="KW-0233">DNA recombination</keyword>
<dbReference type="Gene3D" id="2.40.50.140">
    <property type="entry name" value="Nucleic acid-binding proteins"/>
    <property type="match status" value="1"/>
</dbReference>
<comment type="subunit">
    <text evidence="6">Homotetramer. Forms an RuvA(8)-RuvB(12)-Holliday junction (HJ) complex. HJ DNA is sandwiched between 2 RuvA tetramers; dsDNA enters through RuvA and exits via RuvB. An RuvB hexamer assembles on each DNA strand where it exits the tetramer. Each RuvB hexamer is contacted by two RuvA subunits (via domain III) on 2 adjacent RuvB subunits; this complex drives branch migration. In the full resolvosome a probable DNA-RuvA(4)-RuvB(12)-RuvC(2) complex forms which resolves the HJ.</text>
</comment>
<reference evidence="9" key="2">
    <citation type="submission" date="2023-01" db="EMBL/GenBank/DDBJ databases">
        <title>Draft genome sequence of Portibacter lacus strain NBRC 108769.</title>
        <authorList>
            <person name="Sun Q."/>
            <person name="Mori K."/>
        </authorList>
    </citation>
    <scope>NUCLEOTIDE SEQUENCE</scope>
    <source>
        <strain evidence="9">NBRC 108769</strain>
    </source>
</reference>
<dbReference type="Gene3D" id="1.10.8.10">
    <property type="entry name" value="DNA helicase RuvA subunit, C-terminal domain"/>
    <property type="match status" value="1"/>
</dbReference>
<dbReference type="Pfam" id="PF14520">
    <property type="entry name" value="HHH_5"/>
    <property type="match status" value="1"/>
</dbReference>
<dbReference type="InterPro" id="IPR036267">
    <property type="entry name" value="RuvA_C_sf"/>
</dbReference>
<dbReference type="Pfam" id="PF01330">
    <property type="entry name" value="RuvA_N"/>
    <property type="match status" value="1"/>
</dbReference>
<dbReference type="SUPFAM" id="SSF50249">
    <property type="entry name" value="Nucleic acid-binding proteins"/>
    <property type="match status" value="1"/>
</dbReference>
<dbReference type="GO" id="GO:0006310">
    <property type="term" value="P:DNA recombination"/>
    <property type="evidence" value="ECO:0007669"/>
    <property type="project" value="UniProtKB-UniRule"/>
</dbReference>
<comment type="domain">
    <text evidence="6">Has three domains with a flexible linker between the domains II and III and assumes an 'L' shape. Domain III is highly mobile and contacts RuvB.</text>
</comment>
<proteinExistence type="inferred from homology"/>
<keyword evidence="2 6" id="KW-0227">DNA damage</keyword>
<dbReference type="GO" id="GO:0006281">
    <property type="term" value="P:DNA repair"/>
    <property type="evidence" value="ECO:0007669"/>
    <property type="project" value="UniProtKB-UniRule"/>
</dbReference>
<keyword evidence="9" id="KW-0067">ATP-binding</keyword>
<dbReference type="SUPFAM" id="SSF47781">
    <property type="entry name" value="RuvA domain 2-like"/>
    <property type="match status" value="1"/>
</dbReference>
<evidence type="ECO:0000259" key="7">
    <source>
        <dbReference type="Pfam" id="PF01330"/>
    </source>
</evidence>
<comment type="caution">
    <text evidence="6">Lacks conserved residue(s) required for the propagation of feature annotation.</text>
</comment>
<keyword evidence="9" id="KW-0347">Helicase</keyword>
<dbReference type="Proteomes" id="UP001156666">
    <property type="component" value="Unassembled WGS sequence"/>
</dbReference>
<evidence type="ECO:0000256" key="2">
    <source>
        <dbReference type="ARBA" id="ARBA00022763"/>
    </source>
</evidence>
<evidence type="ECO:0000256" key="5">
    <source>
        <dbReference type="ARBA" id="ARBA00023204"/>
    </source>
</evidence>
<dbReference type="InterPro" id="IPR013849">
    <property type="entry name" value="DNA_helicase_Holl-junc_RuvA_I"/>
</dbReference>
<dbReference type="GO" id="GO:0009378">
    <property type="term" value="F:four-way junction helicase activity"/>
    <property type="evidence" value="ECO:0007669"/>
    <property type="project" value="InterPro"/>
</dbReference>
<evidence type="ECO:0000313" key="10">
    <source>
        <dbReference type="Proteomes" id="UP001156666"/>
    </source>
</evidence>
<keyword evidence="10" id="KW-1185">Reference proteome</keyword>
<sequence length="196" mass="21819">MFAYIIGKITHKSPTDIYLETNGVGYHLHISLNTYSDIEPLNEVKLFTHFHVKEDAQTLYGFSSNEEKNIFQLLISVSGVGPNTARIVLSALKPKEVQKAIVHEDVLSFNKVKGIGPKTAKRIILDLKDKVIKNVDEQLISSGPNHNTDRNEALSALIALGFPKASIEKMLDKVISGSESDLNVEQLIKEVLKQLR</sequence>
<evidence type="ECO:0000256" key="1">
    <source>
        <dbReference type="ARBA" id="ARBA00022490"/>
    </source>
</evidence>
<dbReference type="CDD" id="cd14332">
    <property type="entry name" value="UBA_RuvA_C"/>
    <property type="match status" value="1"/>
</dbReference>
<feature type="region of interest" description="Domain III" evidence="6">
    <location>
        <begin position="145"/>
        <end position="196"/>
    </location>
</feature>
<dbReference type="Gene3D" id="1.10.150.20">
    <property type="entry name" value="5' to 3' exonuclease, C-terminal subdomain"/>
    <property type="match status" value="1"/>
</dbReference>
<feature type="domain" description="Holliday junction DNA helicase RuvA C-terminal" evidence="8">
    <location>
        <begin position="150"/>
        <end position="195"/>
    </location>
</feature>
<dbReference type="GO" id="GO:0000400">
    <property type="term" value="F:four-way junction DNA binding"/>
    <property type="evidence" value="ECO:0007669"/>
    <property type="project" value="UniProtKB-UniRule"/>
</dbReference>
<organism evidence="9 10">
    <name type="scientific">Portibacter lacus</name>
    <dbReference type="NCBI Taxonomy" id="1099794"/>
    <lineage>
        <taxon>Bacteria</taxon>
        <taxon>Pseudomonadati</taxon>
        <taxon>Bacteroidota</taxon>
        <taxon>Saprospiria</taxon>
        <taxon>Saprospirales</taxon>
        <taxon>Haliscomenobacteraceae</taxon>
        <taxon>Portibacter</taxon>
    </lineage>
</organism>
<evidence type="ECO:0000256" key="3">
    <source>
        <dbReference type="ARBA" id="ARBA00023125"/>
    </source>
</evidence>
<accession>A0AA37SLV8</accession>
<dbReference type="GO" id="GO:0005524">
    <property type="term" value="F:ATP binding"/>
    <property type="evidence" value="ECO:0007669"/>
    <property type="project" value="InterPro"/>
</dbReference>
<evidence type="ECO:0000259" key="8">
    <source>
        <dbReference type="Pfam" id="PF07499"/>
    </source>
</evidence>
<comment type="function">
    <text evidence="6">The RuvA-RuvB-RuvC complex processes Holliday junction (HJ) DNA during genetic recombination and DNA repair, while the RuvA-RuvB complex plays an important role in the rescue of blocked DNA replication forks via replication fork reversal (RFR). RuvA specifically binds to HJ cruciform DNA, conferring on it an open structure. The RuvB hexamer acts as an ATP-dependent pump, pulling dsDNA into and through the RuvAB complex. HJ branch migration allows RuvC to scan DNA until it finds its consensus sequence, where it cleaves and resolves the cruciform DNA.</text>
</comment>
<keyword evidence="9" id="KW-0547">Nucleotide-binding</keyword>
<dbReference type="AlphaFoldDB" id="A0AA37SLV8"/>
<keyword evidence="3 6" id="KW-0238">DNA-binding</keyword>
<dbReference type="CDD" id="cd00080">
    <property type="entry name" value="H3TH_StructSpec-5'-nucleases"/>
    <property type="match status" value="1"/>
</dbReference>
<dbReference type="RefSeq" id="WP_235290922.1">
    <property type="nucleotide sequence ID" value="NZ_BSOH01000007.1"/>
</dbReference>
<reference evidence="9" key="1">
    <citation type="journal article" date="2014" name="Int. J. Syst. Evol. Microbiol.">
        <title>Complete genome sequence of Corynebacterium casei LMG S-19264T (=DSM 44701T), isolated from a smear-ripened cheese.</title>
        <authorList>
            <consortium name="US DOE Joint Genome Institute (JGI-PGF)"/>
            <person name="Walter F."/>
            <person name="Albersmeier A."/>
            <person name="Kalinowski J."/>
            <person name="Ruckert C."/>
        </authorList>
    </citation>
    <scope>NUCLEOTIDE SEQUENCE</scope>
    <source>
        <strain evidence="9">NBRC 108769</strain>
    </source>
</reference>
<evidence type="ECO:0000256" key="4">
    <source>
        <dbReference type="ARBA" id="ARBA00023172"/>
    </source>
</evidence>
<comment type="subcellular location">
    <subcellularLocation>
        <location evidence="6">Cytoplasm</location>
    </subcellularLocation>
</comment>
<keyword evidence="9" id="KW-0378">Hydrolase</keyword>
<gene>
    <name evidence="6 9" type="primary">ruvA</name>
    <name evidence="9" type="ORF">GCM10007940_15130</name>
</gene>
<evidence type="ECO:0000256" key="6">
    <source>
        <dbReference type="HAMAP-Rule" id="MF_00031"/>
    </source>
</evidence>
<comment type="caution">
    <text evidence="9">The sequence shown here is derived from an EMBL/GenBank/DDBJ whole genome shotgun (WGS) entry which is preliminary data.</text>
</comment>